<keyword evidence="6" id="KW-1185">Reference proteome</keyword>
<protein>
    <submittedName>
        <fullName evidence="5">ATP-binding cassette domain-containing protein</fullName>
    </submittedName>
</protein>
<dbReference type="GO" id="GO:0005524">
    <property type="term" value="F:ATP binding"/>
    <property type="evidence" value="ECO:0007669"/>
    <property type="project" value="UniProtKB-KW"/>
</dbReference>
<sequence length="247" mass="27618">MIRIENVTKYHEGRVVIDDVTLTINDQTNVGLIGPGGCGKSVLLKIVCGLIKPDKGRVLIDDIDVHKLKPTELADLRFRIGMLFQNYALFDSMNVADNIAFPLRQAGETDETLIAEKVKQALIDISLPGIGDRYPNELSGGMKKRVSFARAVIRRPPIVFYDDPTAGLDPVTSSKIFILLRKMQHEHDTTSVTISHDIEGIKDICDRFAMLDRGRLIFEGDRQAIEACEDSLVSQFWQGYSDDELNV</sequence>
<dbReference type="InterPro" id="IPR003593">
    <property type="entry name" value="AAA+_ATPase"/>
</dbReference>
<dbReference type="Pfam" id="PF00005">
    <property type="entry name" value="ABC_tran"/>
    <property type="match status" value="1"/>
</dbReference>
<dbReference type="SUPFAM" id="SSF52540">
    <property type="entry name" value="P-loop containing nucleoside triphosphate hydrolases"/>
    <property type="match status" value="1"/>
</dbReference>
<evidence type="ECO:0000259" key="4">
    <source>
        <dbReference type="PROSITE" id="PS50893"/>
    </source>
</evidence>
<dbReference type="PROSITE" id="PS50893">
    <property type="entry name" value="ABC_TRANSPORTER_2"/>
    <property type="match status" value="1"/>
</dbReference>
<evidence type="ECO:0000313" key="5">
    <source>
        <dbReference type="EMBL" id="TXD37876.1"/>
    </source>
</evidence>
<organism evidence="5 6">
    <name type="scientific">Lujinxingia vulgaris</name>
    <dbReference type="NCBI Taxonomy" id="2600176"/>
    <lineage>
        <taxon>Bacteria</taxon>
        <taxon>Deltaproteobacteria</taxon>
        <taxon>Bradymonadales</taxon>
        <taxon>Lujinxingiaceae</taxon>
        <taxon>Lujinxingia</taxon>
    </lineage>
</organism>
<dbReference type="AlphaFoldDB" id="A0A5C6XKN7"/>
<dbReference type="RefSeq" id="WP_146981030.1">
    <property type="nucleotide sequence ID" value="NZ_VOSM01000003.1"/>
</dbReference>
<keyword evidence="1" id="KW-0813">Transport</keyword>
<keyword evidence="3 5" id="KW-0067">ATP-binding</keyword>
<keyword evidence="2" id="KW-0547">Nucleotide-binding</keyword>
<evidence type="ECO:0000313" key="6">
    <source>
        <dbReference type="Proteomes" id="UP000321412"/>
    </source>
</evidence>
<comment type="caution">
    <text evidence="5">The sequence shown here is derived from an EMBL/GenBank/DDBJ whole genome shotgun (WGS) entry which is preliminary data.</text>
</comment>
<evidence type="ECO:0000256" key="2">
    <source>
        <dbReference type="ARBA" id="ARBA00022741"/>
    </source>
</evidence>
<evidence type="ECO:0000256" key="1">
    <source>
        <dbReference type="ARBA" id="ARBA00022448"/>
    </source>
</evidence>
<accession>A0A5C6XKN7</accession>
<dbReference type="GO" id="GO:0016887">
    <property type="term" value="F:ATP hydrolysis activity"/>
    <property type="evidence" value="ECO:0007669"/>
    <property type="project" value="InterPro"/>
</dbReference>
<dbReference type="PANTHER" id="PTHR43023">
    <property type="entry name" value="PROTEIN TRIGALACTOSYLDIACYLGLYCEROL 3, CHLOROPLASTIC"/>
    <property type="match status" value="1"/>
</dbReference>
<dbReference type="SMART" id="SM00382">
    <property type="entry name" value="AAA"/>
    <property type="match status" value="1"/>
</dbReference>
<dbReference type="Proteomes" id="UP000321412">
    <property type="component" value="Unassembled WGS sequence"/>
</dbReference>
<dbReference type="PANTHER" id="PTHR43023:SF6">
    <property type="entry name" value="INTERMEMBRANE PHOSPHOLIPID TRANSPORT SYSTEM ATP-BINDING PROTEIN MLAF"/>
    <property type="match status" value="1"/>
</dbReference>
<dbReference type="PROSITE" id="PS00211">
    <property type="entry name" value="ABC_TRANSPORTER_1"/>
    <property type="match status" value="1"/>
</dbReference>
<evidence type="ECO:0000256" key="3">
    <source>
        <dbReference type="ARBA" id="ARBA00022840"/>
    </source>
</evidence>
<dbReference type="Gene3D" id="3.40.50.300">
    <property type="entry name" value="P-loop containing nucleotide triphosphate hydrolases"/>
    <property type="match status" value="1"/>
</dbReference>
<dbReference type="InterPro" id="IPR017871">
    <property type="entry name" value="ABC_transporter-like_CS"/>
</dbReference>
<gene>
    <name evidence="5" type="ORF">FRC98_09365</name>
</gene>
<name>A0A5C6XKN7_9DELT</name>
<dbReference type="EMBL" id="VOSM01000003">
    <property type="protein sequence ID" value="TXD37876.1"/>
    <property type="molecule type" value="Genomic_DNA"/>
</dbReference>
<feature type="domain" description="ABC transporter" evidence="4">
    <location>
        <begin position="2"/>
        <end position="238"/>
    </location>
</feature>
<reference evidence="5 6" key="1">
    <citation type="submission" date="2019-08" db="EMBL/GenBank/DDBJ databases">
        <title>Bradymonadales sp. TMQ4.</title>
        <authorList>
            <person name="Liang Q."/>
        </authorList>
    </citation>
    <scope>NUCLEOTIDE SEQUENCE [LARGE SCALE GENOMIC DNA]</scope>
    <source>
        <strain evidence="5 6">TMQ4</strain>
    </source>
</reference>
<dbReference type="InterPro" id="IPR003439">
    <property type="entry name" value="ABC_transporter-like_ATP-bd"/>
</dbReference>
<proteinExistence type="predicted"/>
<dbReference type="OrthoDB" id="9802264at2"/>
<dbReference type="InterPro" id="IPR027417">
    <property type="entry name" value="P-loop_NTPase"/>
</dbReference>